<proteinExistence type="predicted"/>
<evidence type="ECO:0000313" key="3">
    <source>
        <dbReference type="Proteomes" id="UP000674318"/>
    </source>
</evidence>
<feature type="transmembrane region" description="Helical" evidence="1">
    <location>
        <begin position="89"/>
        <end position="112"/>
    </location>
</feature>
<evidence type="ECO:0000256" key="1">
    <source>
        <dbReference type="SAM" id="Phobius"/>
    </source>
</evidence>
<evidence type="ECO:0000313" key="2">
    <source>
        <dbReference type="EMBL" id="KAG5493957.1"/>
    </source>
</evidence>
<comment type="caution">
    <text evidence="2">The sequence shown here is derived from an EMBL/GenBank/DDBJ whole genome shotgun (WGS) entry which is preliminary data.</text>
</comment>
<dbReference type="OrthoDB" id="271580at2759"/>
<keyword evidence="3" id="KW-1185">Reference proteome</keyword>
<protein>
    <submittedName>
        <fullName evidence="2">Uncharacterized protein</fullName>
    </submittedName>
</protein>
<dbReference type="EMBL" id="JAFJZO010000034">
    <property type="protein sequence ID" value="KAG5493957.1"/>
    <property type="molecule type" value="Genomic_DNA"/>
</dbReference>
<keyword evidence="1" id="KW-1133">Transmembrane helix</keyword>
<dbReference type="GeneID" id="94287912"/>
<reference evidence="2 3" key="1">
    <citation type="submission" date="2021-02" db="EMBL/GenBank/DDBJ databases">
        <title>Porcisia hertigi Genome sequencing and assembly.</title>
        <authorList>
            <person name="Almutairi H."/>
            <person name="Gatherer D."/>
        </authorList>
    </citation>
    <scope>NUCLEOTIDE SEQUENCE [LARGE SCALE GENOMIC DNA]</scope>
    <source>
        <strain evidence="2 3">C119</strain>
    </source>
</reference>
<accession>A0A836L1N9</accession>
<gene>
    <name evidence="2" type="ORF">JKF63_01789</name>
</gene>
<feature type="transmembrane region" description="Helical" evidence="1">
    <location>
        <begin position="31"/>
        <end position="53"/>
    </location>
</feature>
<keyword evidence="1" id="KW-0812">Transmembrane</keyword>
<dbReference type="RefSeq" id="XP_067753992.1">
    <property type="nucleotide sequence ID" value="XM_067897835.1"/>
</dbReference>
<dbReference type="KEGG" id="phet:94287912"/>
<sequence>MADLSTYLQWAMFLGLASLQKPFLPILRDVFVHVCMSGALLFFLVIVLSYGLADGEMRQYLTGAAYLVVSKGLTTNGDEVLVPFTYETFVSASVTMSVVTTLAVLLCCSFVLEMAFTGMNTCVAPMVALTVNMIKPQCWDNAEDYRGKIPPPTEAAM</sequence>
<name>A0A836L1N9_9TRYP</name>
<dbReference type="Proteomes" id="UP000674318">
    <property type="component" value="Unassembled WGS sequence"/>
</dbReference>
<dbReference type="AlphaFoldDB" id="A0A836L1N9"/>
<keyword evidence="1" id="KW-0472">Membrane</keyword>
<organism evidence="2 3">
    <name type="scientific">Porcisia hertigi</name>
    <dbReference type="NCBI Taxonomy" id="2761500"/>
    <lineage>
        <taxon>Eukaryota</taxon>
        <taxon>Discoba</taxon>
        <taxon>Euglenozoa</taxon>
        <taxon>Kinetoplastea</taxon>
        <taxon>Metakinetoplastina</taxon>
        <taxon>Trypanosomatida</taxon>
        <taxon>Trypanosomatidae</taxon>
        <taxon>Leishmaniinae</taxon>
        <taxon>Porcisia</taxon>
    </lineage>
</organism>